<organism evidence="1">
    <name type="scientific">marine sediment metagenome</name>
    <dbReference type="NCBI Taxonomy" id="412755"/>
    <lineage>
        <taxon>unclassified sequences</taxon>
        <taxon>metagenomes</taxon>
        <taxon>ecological metagenomes</taxon>
    </lineage>
</organism>
<dbReference type="AlphaFoldDB" id="A0A0F9JKL0"/>
<name>A0A0F9JKL0_9ZZZZ</name>
<protein>
    <submittedName>
        <fullName evidence="1">Uncharacterized protein</fullName>
    </submittedName>
</protein>
<comment type="caution">
    <text evidence="1">The sequence shown here is derived from an EMBL/GenBank/DDBJ whole genome shotgun (WGS) entry which is preliminary data.</text>
</comment>
<dbReference type="EMBL" id="LAZR01017657">
    <property type="protein sequence ID" value="KKL99507.1"/>
    <property type="molecule type" value="Genomic_DNA"/>
</dbReference>
<proteinExistence type="predicted"/>
<accession>A0A0F9JKL0</accession>
<reference evidence="1" key="1">
    <citation type="journal article" date="2015" name="Nature">
        <title>Complex archaea that bridge the gap between prokaryotes and eukaryotes.</title>
        <authorList>
            <person name="Spang A."/>
            <person name="Saw J.H."/>
            <person name="Jorgensen S.L."/>
            <person name="Zaremba-Niedzwiedzka K."/>
            <person name="Martijn J."/>
            <person name="Lind A.E."/>
            <person name="van Eijk R."/>
            <person name="Schleper C."/>
            <person name="Guy L."/>
            <person name="Ettema T.J."/>
        </authorList>
    </citation>
    <scope>NUCLEOTIDE SEQUENCE</scope>
</reference>
<evidence type="ECO:0000313" key="1">
    <source>
        <dbReference type="EMBL" id="KKL99507.1"/>
    </source>
</evidence>
<sequence length="88" mass="10086">MSYVFDATMKVWRDHVRPFVKNEILAEQFEEVLDAIHSANHRVPSADGLFKGDGLNHDPELTHAVRELVEVVENQENAGGWLHPRGRR</sequence>
<gene>
    <name evidence="1" type="ORF">LCGC14_1813740</name>
</gene>